<dbReference type="STRING" id="477974.Daud_2105"/>
<evidence type="ECO:0000256" key="1">
    <source>
        <dbReference type="ARBA" id="ARBA00004613"/>
    </source>
</evidence>
<dbReference type="InterPro" id="IPR051398">
    <property type="entry name" value="Polysacch_Deacetylase"/>
</dbReference>
<dbReference type="InterPro" id="IPR011330">
    <property type="entry name" value="Glyco_hydro/deAcase_b/a-brl"/>
</dbReference>
<dbReference type="AlphaFoldDB" id="B1I6G8"/>
<reference evidence="5 6" key="2">
    <citation type="journal article" date="2008" name="Science">
        <title>Environmental genomics reveals a single-species ecosystem deep within Earth.</title>
        <authorList>
            <person name="Chivian D."/>
            <person name="Brodie E.L."/>
            <person name="Alm E.J."/>
            <person name="Culley D.E."/>
            <person name="Dehal P.S."/>
            <person name="Desantis T.Z."/>
            <person name="Gihring T.M."/>
            <person name="Lapidus A."/>
            <person name="Lin L.H."/>
            <person name="Lowry S.R."/>
            <person name="Moser D.P."/>
            <person name="Richardson P.M."/>
            <person name="Southam G."/>
            <person name="Wanger G."/>
            <person name="Pratt L.M."/>
            <person name="Andersen G.L."/>
            <person name="Hazen T.C."/>
            <person name="Brockman F.J."/>
            <person name="Arkin A.P."/>
            <person name="Onstott T.C."/>
        </authorList>
    </citation>
    <scope>NUCLEOTIDE SEQUENCE [LARGE SCALE GENOMIC DNA]</scope>
    <source>
        <strain evidence="5 6">MP104C</strain>
    </source>
</reference>
<dbReference type="InterPro" id="IPR002509">
    <property type="entry name" value="NODB_dom"/>
</dbReference>
<evidence type="ECO:0000313" key="5">
    <source>
        <dbReference type="EMBL" id="ACA60594.1"/>
    </source>
</evidence>
<name>B1I6G8_DESAP</name>
<dbReference type="eggNOG" id="COG0726">
    <property type="taxonomic scope" value="Bacteria"/>
</dbReference>
<dbReference type="HOGENOM" id="CLU_030024_2_1_9"/>
<comment type="subcellular location">
    <subcellularLocation>
        <location evidence="1">Secreted</location>
    </subcellularLocation>
</comment>
<dbReference type="PANTHER" id="PTHR34216:SF3">
    <property type="entry name" value="POLY-BETA-1,6-N-ACETYL-D-GLUCOSAMINE N-DEACETYLASE"/>
    <property type="match status" value="1"/>
</dbReference>
<protein>
    <submittedName>
        <fullName evidence="5">Polysaccharide deacetylase</fullName>
    </submittedName>
</protein>
<dbReference type="KEGG" id="dau:Daud_2105"/>
<dbReference type="SUPFAM" id="SSF88713">
    <property type="entry name" value="Glycoside hydrolase/deacetylase"/>
    <property type="match status" value="1"/>
</dbReference>
<evidence type="ECO:0000256" key="2">
    <source>
        <dbReference type="ARBA" id="ARBA00022729"/>
    </source>
</evidence>
<dbReference type="Proteomes" id="UP000008544">
    <property type="component" value="Chromosome"/>
</dbReference>
<evidence type="ECO:0000259" key="4">
    <source>
        <dbReference type="PROSITE" id="PS51677"/>
    </source>
</evidence>
<keyword evidence="3" id="KW-1133">Transmembrane helix</keyword>
<evidence type="ECO:0000313" key="6">
    <source>
        <dbReference type="Proteomes" id="UP000008544"/>
    </source>
</evidence>
<dbReference type="Pfam" id="PF01522">
    <property type="entry name" value="Polysacc_deac_1"/>
    <property type="match status" value="1"/>
</dbReference>
<evidence type="ECO:0000256" key="3">
    <source>
        <dbReference type="SAM" id="Phobius"/>
    </source>
</evidence>
<dbReference type="RefSeq" id="WP_012303169.1">
    <property type="nucleotide sequence ID" value="NC_010424.1"/>
</dbReference>
<dbReference type="PANTHER" id="PTHR34216">
    <property type="match status" value="1"/>
</dbReference>
<dbReference type="PROSITE" id="PS51677">
    <property type="entry name" value="NODB"/>
    <property type="match status" value="1"/>
</dbReference>
<keyword evidence="3" id="KW-0812">Transmembrane</keyword>
<keyword evidence="2" id="KW-0732">Signal</keyword>
<keyword evidence="6" id="KW-1185">Reference proteome</keyword>
<gene>
    <name evidence="5" type="ordered locus">Daud_2105</name>
</gene>
<dbReference type="GO" id="GO:0005576">
    <property type="term" value="C:extracellular region"/>
    <property type="evidence" value="ECO:0007669"/>
    <property type="project" value="UniProtKB-SubCell"/>
</dbReference>
<dbReference type="GO" id="GO:0005975">
    <property type="term" value="P:carbohydrate metabolic process"/>
    <property type="evidence" value="ECO:0007669"/>
    <property type="project" value="InterPro"/>
</dbReference>
<dbReference type="EMBL" id="CP000860">
    <property type="protein sequence ID" value="ACA60594.1"/>
    <property type="molecule type" value="Genomic_DNA"/>
</dbReference>
<accession>B1I6G8</accession>
<organism evidence="5 6">
    <name type="scientific">Desulforudis audaxviator (strain MP104C)</name>
    <dbReference type="NCBI Taxonomy" id="477974"/>
    <lineage>
        <taxon>Bacteria</taxon>
        <taxon>Bacillati</taxon>
        <taxon>Bacillota</taxon>
        <taxon>Clostridia</taxon>
        <taxon>Thermoanaerobacterales</taxon>
        <taxon>Candidatus Desulforudaceae</taxon>
        <taxon>Candidatus Desulforudis</taxon>
    </lineage>
</organism>
<feature type="transmembrane region" description="Helical" evidence="3">
    <location>
        <begin position="12"/>
        <end position="33"/>
    </location>
</feature>
<sequence length="296" mass="32956">MQQHDETRLKIPKPLGVVAFLSLFLLGMVGYGMTGQAGTLAGKGVAVITLHEVADGIKNPAVVAPADLEAMVVAARKAGYNFISLQEFHAYMEGKGQVPPRAVLLTFDDGYRGVYLKGHPVLVAHKCPAVMFPVTKWYSPYPRPEMSLPHLTAEDTLTMLNSGLWGFGGHTHDGHRFLPAGSQGRRVYFTTGQAWLAGEFRYETREEYLARVWADIQLMSLELRRLGIEPVDFAAPYGQMNEDLERLLLEAGYRYLYVEGYRLNYPGQHLIYRVDGGTTADQFLNALSIAFRNRGS</sequence>
<feature type="domain" description="NodB homology" evidence="4">
    <location>
        <begin position="101"/>
        <end position="296"/>
    </location>
</feature>
<reference evidence="6" key="1">
    <citation type="submission" date="2007-10" db="EMBL/GenBank/DDBJ databases">
        <title>Complete sequence of chromosome of Desulforudis audaxviator MP104C.</title>
        <authorList>
            <person name="Copeland A."/>
            <person name="Lucas S."/>
            <person name="Lapidus A."/>
            <person name="Barry K."/>
            <person name="Glavina del Rio T."/>
            <person name="Dalin E."/>
            <person name="Tice H."/>
            <person name="Bruce D."/>
            <person name="Pitluck S."/>
            <person name="Lowry S.R."/>
            <person name="Larimer F."/>
            <person name="Land M.L."/>
            <person name="Hauser L."/>
            <person name="Kyrpides N."/>
            <person name="Ivanova N.N."/>
            <person name="Richardson P."/>
        </authorList>
    </citation>
    <scope>NUCLEOTIDE SEQUENCE [LARGE SCALE GENOMIC DNA]</scope>
    <source>
        <strain evidence="6">MP104C</strain>
    </source>
</reference>
<dbReference type="GO" id="GO:0016810">
    <property type="term" value="F:hydrolase activity, acting on carbon-nitrogen (but not peptide) bonds"/>
    <property type="evidence" value="ECO:0007669"/>
    <property type="project" value="InterPro"/>
</dbReference>
<proteinExistence type="predicted"/>
<dbReference type="OrthoDB" id="9778320at2"/>
<keyword evidence="3" id="KW-0472">Membrane</keyword>
<dbReference type="Gene3D" id="3.20.20.370">
    <property type="entry name" value="Glycoside hydrolase/deacetylase"/>
    <property type="match status" value="1"/>
</dbReference>